<reference evidence="2" key="1">
    <citation type="submission" date="2018-05" db="EMBL/GenBank/DDBJ databases">
        <authorList>
            <person name="Lanie J.A."/>
            <person name="Ng W.-L."/>
            <person name="Kazmierczak K.M."/>
            <person name="Andrzejewski T.M."/>
            <person name="Davidsen T.M."/>
            <person name="Wayne K.J."/>
            <person name="Tettelin H."/>
            <person name="Glass J.I."/>
            <person name="Rusch D."/>
            <person name="Podicherti R."/>
            <person name="Tsui H.-C.T."/>
            <person name="Winkler M.E."/>
        </authorList>
    </citation>
    <scope>NUCLEOTIDE SEQUENCE</scope>
</reference>
<feature type="transmembrane region" description="Helical" evidence="1">
    <location>
        <begin position="222"/>
        <end position="243"/>
    </location>
</feature>
<sequence>VDPCAIVRPVTERSSGSPRSSDCIDCQRFFESVSEFTRLHAVKLYRLSLELPDAMPSLPCLDHEAMLHEGISPHAAAYVEDFETAGLHEVVCVPARRRIEIDVVSTAGEHSAESHDFLVGQLKERFPDYQVVVNGPSWLRGDRRVARACRAQVPLRDVLVGADFANLERSLEQLRTVGALMEKQSRVASWSVRTVTGPMLAVAGVISYQVLGTLTGALGEPWVQGLQYLVVGSLGGIFLYLGLKAVHLTEMANRVWKRYSEYSLILKDRSRQGRGLTAQRLNDDGVLKALAD</sequence>
<feature type="non-terminal residue" evidence="2">
    <location>
        <position position="1"/>
    </location>
</feature>
<feature type="transmembrane region" description="Helical" evidence="1">
    <location>
        <begin position="190"/>
        <end position="210"/>
    </location>
</feature>
<gene>
    <name evidence="2" type="ORF">METZ01_LOCUS229827</name>
</gene>
<evidence type="ECO:0000256" key="1">
    <source>
        <dbReference type="SAM" id="Phobius"/>
    </source>
</evidence>
<protein>
    <submittedName>
        <fullName evidence="2">Uncharacterized protein</fullName>
    </submittedName>
</protein>
<name>A0A382GQV6_9ZZZZ</name>
<keyword evidence="1" id="KW-0472">Membrane</keyword>
<proteinExistence type="predicted"/>
<keyword evidence="1" id="KW-0812">Transmembrane</keyword>
<accession>A0A382GQV6</accession>
<organism evidence="2">
    <name type="scientific">marine metagenome</name>
    <dbReference type="NCBI Taxonomy" id="408172"/>
    <lineage>
        <taxon>unclassified sequences</taxon>
        <taxon>metagenomes</taxon>
        <taxon>ecological metagenomes</taxon>
    </lineage>
</organism>
<dbReference type="EMBL" id="UINC01056673">
    <property type="protein sequence ID" value="SVB76973.1"/>
    <property type="molecule type" value="Genomic_DNA"/>
</dbReference>
<dbReference type="AlphaFoldDB" id="A0A382GQV6"/>
<evidence type="ECO:0000313" key="2">
    <source>
        <dbReference type="EMBL" id="SVB76973.1"/>
    </source>
</evidence>
<keyword evidence="1" id="KW-1133">Transmembrane helix</keyword>